<evidence type="ECO:0000313" key="9">
    <source>
        <dbReference type="EMBL" id="EJZ66379.1"/>
    </source>
</evidence>
<dbReference type="PANTHER" id="PTHR46797:SF1">
    <property type="entry name" value="METHYLPHOSPHONATE SYNTHASE"/>
    <property type="match status" value="1"/>
</dbReference>
<dbReference type="RefSeq" id="WP_008861053.1">
    <property type="nucleotide sequence ID" value="NZ_JH815203.1"/>
</dbReference>
<dbReference type="GO" id="GO:0009007">
    <property type="term" value="F:site-specific DNA-methyltransferase (adenine-specific) activity"/>
    <property type="evidence" value="ECO:0007669"/>
    <property type="project" value="UniProtKB-EC"/>
</dbReference>
<organism evidence="9 10">
    <name type="scientific">Barnesiella intestinihominis YIT 11860</name>
    <dbReference type="NCBI Taxonomy" id="742726"/>
    <lineage>
        <taxon>Bacteria</taxon>
        <taxon>Pseudomonadati</taxon>
        <taxon>Bacteroidota</taxon>
        <taxon>Bacteroidia</taxon>
        <taxon>Bacteroidales</taxon>
        <taxon>Barnesiellaceae</taxon>
        <taxon>Barnesiella</taxon>
    </lineage>
</organism>
<dbReference type="Proteomes" id="UP000006044">
    <property type="component" value="Unassembled WGS sequence"/>
</dbReference>
<evidence type="ECO:0000256" key="1">
    <source>
        <dbReference type="ARBA" id="ARBA00006594"/>
    </source>
</evidence>
<keyword evidence="4" id="KW-0808">Transferase</keyword>
<dbReference type="InterPro" id="IPR010982">
    <property type="entry name" value="Lambda_DNA-bd_dom_sf"/>
</dbReference>
<comment type="caution">
    <text evidence="9">The sequence shown here is derived from an EMBL/GenBank/DDBJ whole genome shotgun (WGS) entry which is preliminary data.</text>
</comment>
<gene>
    <name evidence="9" type="ORF">HMPREF9448_00556</name>
</gene>
<feature type="domain" description="HTH cro/C1-type" evidence="8">
    <location>
        <begin position="8"/>
        <end position="62"/>
    </location>
</feature>
<dbReference type="STRING" id="742726.HMPREF9448_00556"/>
<dbReference type="InterPro" id="IPR050807">
    <property type="entry name" value="TransReg_Diox_bact_type"/>
</dbReference>
<sequence>MHTIGKILKTIREERGLQLRQVAIESNIDLTLLSRVENGKRMPSESLLIKLAETYGLDSNLLVLQLVSDKILEISEQYPDHTIEALKVAQEKARLGERYISFFMNSFISRPIGLESRRYIGNKTKLTDWIMETIRRECPDAHSFCDIFAGTGAVAGKAIPYYDQVIFNDLLCANRVIYQGFFEKGEWNRDKLCTILDEYNHTDCNSLEDNYFSINFGGKYFDYGVSKLIGYVRQNIEDRRGELTDKEYNILLSTLIYNMDRIANTVGHFDAYIQGKEIEKKSLTLRLIDARSYDNVAIYQENSNTLARTLHADIVYMDPPYNSRQYCDAYHLYENLVRWEKPEVKGVAGKFNQKDKKSDFCTMKAVDAFADLVDNLHTRYIVLSYNNMAKKGNGRSNAKMDDTDIMRILEAKGRVQVFSHDHRPFTTGKSNIKNHQERLFICVCDNH</sequence>
<dbReference type="InterPro" id="IPR023095">
    <property type="entry name" value="Ade_MeTrfase_dom_2"/>
</dbReference>
<evidence type="ECO:0000313" key="10">
    <source>
        <dbReference type="Proteomes" id="UP000006044"/>
    </source>
</evidence>
<dbReference type="CDD" id="cd00093">
    <property type="entry name" value="HTH_XRE"/>
    <property type="match status" value="1"/>
</dbReference>
<dbReference type="GO" id="GO:0032259">
    <property type="term" value="P:methylation"/>
    <property type="evidence" value="ECO:0007669"/>
    <property type="project" value="UniProtKB-KW"/>
</dbReference>
<dbReference type="HOGENOM" id="CLU_034356_1_0_10"/>
<reference evidence="9 10" key="1">
    <citation type="submission" date="2012-08" db="EMBL/GenBank/DDBJ databases">
        <title>The Genome Sequence of Barnesiella intestinihominis YIT 11860.</title>
        <authorList>
            <consortium name="The Broad Institute Genome Sequencing Platform"/>
            <person name="Earl A."/>
            <person name="Ward D."/>
            <person name="Feldgarden M."/>
            <person name="Gevers D."/>
            <person name="Morotomi M."/>
            <person name="Walker B."/>
            <person name="Young S.K."/>
            <person name="Zeng Q."/>
            <person name="Gargeya S."/>
            <person name="Fitzgerald M."/>
            <person name="Haas B."/>
            <person name="Abouelleil A."/>
            <person name="Alvarado L."/>
            <person name="Arachchi H.M."/>
            <person name="Berlin A.M."/>
            <person name="Chapman S.B."/>
            <person name="Goldberg J."/>
            <person name="Griggs A."/>
            <person name="Gujja S."/>
            <person name="Hansen M."/>
            <person name="Howarth C."/>
            <person name="Imamovic A."/>
            <person name="Larimer J."/>
            <person name="McCowen C."/>
            <person name="Montmayeur A."/>
            <person name="Murphy C."/>
            <person name="Neiman D."/>
            <person name="Pearson M."/>
            <person name="Priest M."/>
            <person name="Roberts A."/>
            <person name="Saif S."/>
            <person name="Shea T."/>
            <person name="Sisk P."/>
            <person name="Sykes S."/>
            <person name="Wortman J."/>
            <person name="Nusbaum C."/>
            <person name="Birren B."/>
        </authorList>
    </citation>
    <scope>NUCLEOTIDE SEQUENCE [LARGE SCALE GENOMIC DNA]</scope>
    <source>
        <strain evidence="9 10">YIT 11860</strain>
    </source>
</reference>
<dbReference type="PROSITE" id="PS50943">
    <property type="entry name" value="HTH_CROC1"/>
    <property type="match status" value="1"/>
</dbReference>
<keyword evidence="3" id="KW-0489">Methyltransferase</keyword>
<dbReference type="eggNOG" id="COG3392">
    <property type="taxonomic scope" value="Bacteria"/>
</dbReference>
<dbReference type="InterPro" id="IPR029063">
    <property type="entry name" value="SAM-dependent_MTases_sf"/>
</dbReference>
<comment type="similarity">
    <text evidence="1">Belongs to the N(4)/N(6)-methyltransferase family.</text>
</comment>
<name>K0XER9_9BACT</name>
<dbReference type="InterPro" id="IPR002052">
    <property type="entry name" value="DNA_methylase_N6_adenine_CS"/>
</dbReference>
<dbReference type="InterPro" id="IPR001387">
    <property type="entry name" value="Cro/C1-type_HTH"/>
</dbReference>
<dbReference type="Pfam" id="PF02086">
    <property type="entry name" value="MethyltransfD12"/>
    <property type="match status" value="1"/>
</dbReference>
<dbReference type="OrthoDB" id="9805629at2"/>
<dbReference type="PROSITE" id="PS00092">
    <property type="entry name" value="N6_MTASE"/>
    <property type="match status" value="1"/>
</dbReference>
<dbReference type="PATRIC" id="fig|742726.3.peg.584"/>
<dbReference type="GO" id="GO:0003677">
    <property type="term" value="F:DNA binding"/>
    <property type="evidence" value="ECO:0007669"/>
    <property type="project" value="UniProtKB-KW"/>
</dbReference>
<dbReference type="GO" id="GO:0009307">
    <property type="term" value="P:DNA restriction-modification system"/>
    <property type="evidence" value="ECO:0007669"/>
    <property type="project" value="InterPro"/>
</dbReference>
<dbReference type="InterPro" id="IPR012327">
    <property type="entry name" value="MeTrfase_D12"/>
</dbReference>
<dbReference type="Pfam" id="PF01381">
    <property type="entry name" value="HTH_3"/>
    <property type="match status" value="1"/>
</dbReference>
<dbReference type="EC" id="2.1.1.72" evidence="2"/>
<evidence type="ECO:0000256" key="3">
    <source>
        <dbReference type="ARBA" id="ARBA00022603"/>
    </source>
</evidence>
<keyword evidence="5" id="KW-0949">S-adenosyl-L-methionine</keyword>
<dbReference type="SUPFAM" id="SSF53335">
    <property type="entry name" value="S-adenosyl-L-methionine-dependent methyltransferases"/>
    <property type="match status" value="1"/>
</dbReference>
<dbReference type="SUPFAM" id="SSF47413">
    <property type="entry name" value="lambda repressor-like DNA-binding domains"/>
    <property type="match status" value="1"/>
</dbReference>
<dbReference type="SMART" id="SM00530">
    <property type="entry name" value="HTH_XRE"/>
    <property type="match status" value="1"/>
</dbReference>
<dbReference type="AlphaFoldDB" id="K0XER9"/>
<accession>K0XER9</accession>
<keyword evidence="10" id="KW-1185">Reference proteome</keyword>
<evidence type="ECO:0000256" key="2">
    <source>
        <dbReference type="ARBA" id="ARBA00011900"/>
    </source>
</evidence>
<proteinExistence type="inferred from homology"/>
<dbReference type="Gene3D" id="1.10.260.40">
    <property type="entry name" value="lambda repressor-like DNA-binding domains"/>
    <property type="match status" value="1"/>
</dbReference>
<dbReference type="GO" id="GO:0003700">
    <property type="term" value="F:DNA-binding transcription factor activity"/>
    <property type="evidence" value="ECO:0007669"/>
    <property type="project" value="TreeGrafter"/>
</dbReference>
<dbReference type="Gene3D" id="3.40.50.150">
    <property type="entry name" value="Vaccinia Virus protein VP39"/>
    <property type="match status" value="1"/>
</dbReference>
<evidence type="ECO:0000256" key="4">
    <source>
        <dbReference type="ARBA" id="ARBA00022679"/>
    </source>
</evidence>
<comment type="catalytic activity">
    <reaction evidence="7">
        <text>a 2'-deoxyadenosine in DNA + S-adenosyl-L-methionine = an N(6)-methyl-2'-deoxyadenosine in DNA + S-adenosyl-L-homocysteine + H(+)</text>
        <dbReference type="Rhea" id="RHEA:15197"/>
        <dbReference type="Rhea" id="RHEA-COMP:12418"/>
        <dbReference type="Rhea" id="RHEA-COMP:12419"/>
        <dbReference type="ChEBI" id="CHEBI:15378"/>
        <dbReference type="ChEBI" id="CHEBI:57856"/>
        <dbReference type="ChEBI" id="CHEBI:59789"/>
        <dbReference type="ChEBI" id="CHEBI:90615"/>
        <dbReference type="ChEBI" id="CHEBI:90616"/>
        <dbReference type="EC" id="2.1.1.72"/>
    </reaction>
</comment>
<dbReference type="Gene3D" id="1.10.1020.10">
    <property type="entry name" value="Adenine-specific Methyltransferase, Domain 2"/>
    <property type="match status" value="1"/>
</dbReference>
<keyword evidence="6" id="KW-0238">DNA-binding</keyword>
<dbReference type="eggNOG" id="COG1426">
    <property type="taxonomic scope" value="Bacteria"/>
</dbReference>
<evidence type="ECO:0000256" key="5">
    <source>
        <dbReference type="ARBA" id="ARBA00022691"/>
    </source>
</evidence>
<dbReference type="GeneID" id="77847893"/>
<evidence type="ECO:0000259" key="8">
    <source>
        <dbReference type="PROSITE" id="PS50943"/>
    </source>
</evidence>
<protein>
    <recommendedName>
        <fullName evidence="2">site-specific DNA-methyltransferase (adenine-specific)</fullName>
        <ecNumber evidence="2">2.1.1.72</ecNumber>
    </recommendedName>
</protein>
<dbReference type="GO" id="GO:0005829">
    <property type="term" value="C:cytosol"/>
    <property type="evidence" value="ECO:0007669"/>
    <property type="project" value="TreeGrafter"/>
</dbReference>
<evidence type="ECO:0000256" key="6">
    <source>
        <dbReference type="ARBA" id="ARBA00023125"/>
    </source>
</evidence>
<dbReference type="PANTHER" id="PTHR46797">
    <property type="entry name" value="HTH-TYPE TRANSCRIPTIONAL REGULATOR"/>
    <property type="match status" value="1"/>
</dbReference>
<evidence type="ECO:0000256" key="7">
    <source>
        <dbReference type="ARBA" id="ARBA00047942"/>
    </source>
</evidence>
<dbReference type="EMBL" id="ADLE01000001">
    <property type="protein sequence ID" value="EJZ66379.1"/>
    <property type="molecule type" value="Genomic_DNA"/>
</dbReference>
<dbReference type="PRINTS" id="PR00505">
    <property type="entry name" value="D12N6MTFRASE"/>
</dbReference>